<organism evidence="8 9">
    <name type="scientific">Purpureocillium lavendulum</name>
    <dbReference type="NCBI Taxonomy" id="1247861"/>
    <lineage>
        <taxon>Eukaryota</taxon>
        <taxon>Fungi</taxon>
        <taxon>Dikarya</taxon>
        <taxon>Ascomycota</taxon>
        <taxon>Pezizomycotina</taxon>
        <taxon>Sordariomycetes</taxon>
        <taxon>Hypocreomycetidae</taxon>
        <taxon>Hypocreales</taxon>
        <taxon>Ophiocordycipitaceae</taxon>
        <taxon>Purpureocillium</taxon>
    </lineage>
</organism>
<evidence type="ECO:0000256" key="3">
    <source>
        <dbReference type="ARBA" id="ARBA00022553"/>
    </source>
</evidence>
<feature type="transmembrane region" description="Helical" evidence="6">
    <location>
        <begin position="1034"/>
        <end position="1058"/>
    </location>
</feature>
<evidence type="ECO:0000256" key="1">
    <source>
        <dbReference type="ARBA" id="ARBA00004141"/>
    </source>
</evidence>
<dbReference type="GO" id="GO:0016874">
    <property type="term" value="F:ligase activity"/>
    <property type="evidence" value="ECO:0007669"/>
    <property type="project" value="UniProtKB-KW"/>
</dbReference>
<feature type="transmembrane region" description="Helical" evidence="6">
    <location>
        <begin position="1199"/>
        <end position="1224"/>
    </location>
</feature>
<dbReference type="CDD" id="cd17330">
    <property type="entry name" value="MFS_SLC46_TetA_like"/>
    <property type="match status" value="1"/>
</dbReference>
<feature type="transmembrane region" description="Helical" evidence="6">
    <location>
        <begin position="935"/>
        <end position="954"/>
    </location>
</feature>
<dbReference type="Gene3D" id="3.40.50.980">
    <property type="match status" value="2"/>
</dbReference>
<evidence type="ECO:0000256" key="6">
    <source>
        <dbReference type="SAM" id="Phobius"/>
    </source>
</evidence>
<evidence type="ECO:0000256" key="4">
    <source>
        <dbReference type="ARBA" id="ARBA00022598"/>
    </source>
</evidence>
<feature type="transmembrane region" description="Helical" evidence="6">
    <location>
        <begin position="1135"/>
        <end position="1154"/>
    </location>
</feature>
<dbReference type="Proteomes" id="UP001163105">
    <property type="component" value="Unassembled WGS sequence"/>
</dbReference>
<feature type="region of interest" description="Disordered" evidence="5">
    <location>
        <begin position="1"/>
        <end position="20"/>
    </location>
</feature>
<name>A0AB34FIJ8_9HYPO</name>
<keyword evidence="2" id="KW-0596">Phosphopantetheine</keyword>
<dbReference type="EMBL" id="JAQHRD010000007">
    <property type="protein sequence ID" value="KAJ6439045.1"/>
    <property type="molecule type" value="Genomic_DNA"/>
</dbReference>
<feature type="transmembrane region" description="Helical" evidence="6">
    <location>
        <begin position="960"/>
        <end position="980"/>
    </location>
</feature>
<feature type="compositionally biased region" description="Basic and acidic residues" evidence="5">
    <location>
        <begin position="827"/>
        <end position="838"/>
    </location>
</feature>
<sequence>MAIDDNGGADGRPSPHQGTNYLSVDETAVAAASSTARQENGHAGNGGGLKEMVTAASGGTAFAQQTPLDLERATLTDLWQIWEWNAVVPAAVDRCVHDMFLVRAKVQPTAPAVCAWDGNLSYAELDHLSSGLAARLITLKVAEGSFVPVCFEKSMWTTVATVGILKAGAAFVLLDPTIPELRLQAIVSQVKASIIVSSQDNEALSSRLADQVIILDSQGAKDLYNEPHKEPSTAPGPLSPMYVAFTSGSTGTPKGAIITHGNLASALFHQERALQITEKSRVYDFSSYNFDVSICNMFATLTVGGCLCVPNEIDRQDRLAESIVSLEANTIDFTPSVSRLLRPEQVPGLQQIIFGGEALRIEHVTPWWGKVRIVSLYGPCECTPNSTINSHPTSPEAAIQMGKGIGLNTWIVDTENHNSLVPLGAVGELLLEGPLIGSGYLNEPEKTLSSFIEDPDWLLKGSTEHPGRQGRLYKTGDLVRYNKDGSLTFVGRRDEQVKIRGQRVELGEIEHVLRGHIEVTDAAVVLKCEDKHEPWIAGFVTLHDESHDGAVLQDEAQHVEVWERQFNDDYLDLKTIQPETIGRDFTGWTSMYDGRDIDRAEMNEWLDNTLDSIRNGTTPQHVLEIGTGSGMILFNLIEGLHSYTGLDPSGQAVEFIIQALTSMPTIAGKISMYKATAMDISQLGQGLSPDVVVLNSVIQYFPSLAYLYGVVEQLVQIPGVKTIFVGDVRSFSLYDEFLAARALHVTGGNASKDRLRRIMHDMKQAEGELLVDPAFFTALSGQMPRVEHVEILPKTMHATNELSAYRYEAVIHPRYAMSSTTPLLPKRRVEEPSAHSEESPASLLADGHCNDARRERDSSNRRTQILLLCYARLMEPVAYYSIFPYIAQMTQYNGNLPESEIGFYSGLFESLFSAVQASVLIFWGYMADRVGGKTMLIYSLWGMAITSTLFGLASSLWQMALFRCLSGLVSGGNVVIRAMIGERCTPQEQTRAFAWYSFAGNIALFIGPLIGGALADPASQYPKLLGGQFVFERFPYLLPGIAVGLLGMTGAIVVGLFIEETELEQEPITEEALSAGLNRLDWALMVELIRAPGVAAVLSTFVHVMLIGSAFMAVGTLVLYTGVGQGGLGFSPHQIARFMAGQGAVEAVWLLLLFPLLHRRIGTKGILHLCAALFPLFFADYMAMNALLRNGSPAALLGYRVFLGAIMLLGPGMWMVITAVQLALQEVSPSQRILGTLNAVAETCSSVVKSVVPAISTSIFAIGIRQHVLGGYLIWVVLILLGTALSVTLTWLPGRKE</sequence>
<dbReference type="SUPFAM" id="SSF56801">
    <property type="entry name" value="Acetyl-CoA synthetase-like"/>
    <property type="match status" value="1"/>
</dbReference>
<evidence type="ECO:0000259" key="7">
    <source>
        <dbReference type="PROSITE" id="PS50850"/>
    </source>
</evidence>
<keyword evidence="9" id="KW-1185">Reference proteome</keyword>
<keyword evidence="4" id="KW-0436">Ligase</keyword>
<feature type="transmembrane region" description="Helical" evidence="6">
    <location>
        <begin position="1272"/>
        <end position="1292"/>
    </location>
</feature>
<dbReference type="InterPro" id="IPR029063">
    <property type="entry name" value="SAM-dependent_MTases_sf"/>
</dbReference>
<dbReference type="Gene3D" id="3.40.50.150">
    <property type="entry name" value="Vaccinia Virus protein VP39"/>
    <property type="match status" value="1"/>
</dbReference>
<dbReference type="GO" id="GO:0016020">
    <property type="term" value="C:membrane"/>
    <property type="evidence" value="ECO:0007669"/>
    <property type="project" value="UniProtKB-SubCell"/>
</dbReference>
<dbReference type="PROSITE" id="PS50850">
    <property type="entry name" value="MFS"/>
    <property type="match status" value="1"/>
</dbReference>
<evidence type="ECO:0000313" key="8">
    <source>
        <dbReference type="EMBL" id="KAJ6439045.1"/>
    </source>
</evidence>
<evidence type="ECO:0000313" key="9">
    <source>
        <dbReference type="Proteomes" id="UP001163105"/>
    </source>
</evidence>
<dbReference type="SUPFAM" id="SSF53335">
    <property type="entry name" value="S-adenosyl-L-methionine-dependent methyltransferases"/>
    <property type="match status" value="1"/>
</dbReference>
<dbReference type="GO" id="GO:0031177">
    <property type="term" value="F:phosphopantetheine binding"/>
    <property type="evidence" value="ECO:0007669"/>
    <property type="project" value="TreeGrafter"/>
</dbReference>
<comment type="caution">
    <text evidence="8">The sequence shown here is derived from an EMBL/GenBank/DDBJ whole genome shotgun (WGS) entry which is preliminary data.</text>
</comment>
<dbReference type="InterPro" id="IPR000873">
    <property type="entry name" value="AMP-dep_synth/lig_dom"/>
</dbReference>
<dbReference type="GO" id="GO:0005737">
    <property type="term" value="C:cytoplasm"/>
    <property type="evidence" value="ECO:0007669"/>
    <property type="project" value="TreeGrafter"/>
</dbReference>
<keyword evidence="6" id="KW-1133">Transmembrane helix</keyword>
<dbReference type="GO" id="GO:0022857">
    <property type="term" value="F:transmembrane transporter activity"/>
    <property type="evidence" value="ECO:0007669"/>
    <property type="project" value="InterPro"/>
</dbReference>
<dbReference type="NCBIfam" id="TIGR01733">
    <property type="entry name" value="AA-adenyl-dom"/>
    <property type="match status" value="1"/>
</dbReference>
<feature type="transmembrane region" description="Helical" evidence="6">
    <location>
        <begin position="901"/>
        <end position="923"/>
    </location>
</feature>
<dbReference type="CDD" id="cd05918">
    <property type="entry name" value="A_NRPS_SidN3_like"/>
    <property type="match status" value="1"/>
</dbReference>
<dbReference type="InterPro" id="IPR020846">
    <property type="entry name" value="MFS_dom"/>
</dbReference>
<dbReference type="InterPro" id="IPR011701">
    <property type="entry name" value="MFS"/>
</dbReference>
<dbReference type="FunFam" id="3.40.50.12780:FF:000014">
    <property type="entry name" value="Nonribosomal peptide synthetase 1"/>
    <property type="match status" value="1"/>
</dbReference>
<dbReference type="GO" id="GO:0044550">
    <property type="term" value="P:secondary metabolite biosynthetic process"/>
    <property type="evidence" value="ECO:0007669"/>
    <property type="project" value="TreeGrafter"/>
</dbReference>
<dbReference type="Pfam" id="PF00501">
    <property type="entry name" value="AMP-binding"/>
    <property type="match status" value="1"/>
</dbReference>
<keyword evidence="3" id="KW-0597">Phosphoprotein</keyword>
<evidence type="ECO:0000256" key="5">
    <source>
        <dbReference type="SAM" id="MobiDB-lite"/>
    </source>
</evidence>
<comment type="subcellular location">
    <subcellularLocation>
        <location evidence="1">Membrane</location>
        <topology evidence="1">Multi-pass membrane protein</topology>
    </subcellularLocation>
</comment>
<dbReference type="InterPro" id="IPR045851">
    <property type="entry name" value="AMP-bd_C_sf"/>
</dbReference>
<dbReference type="Pfam" id="PF07690">
    <property type="entry name" value="MFS_1"/>
    <property type="match status" value="1"/>
</dbReference>
<gene>
    <name evidence="8" type="ORF">O9K51_08450</name>
</gene>
<dbReference type="PANTHER" id="PTHR45527:SF3">
    <property type="entry name" value="SIDEROPHORE SYNTHETASE (EUROFUNG)"/>
    <property type="match status" value="1"/>
</dbReference>
<dbReference type="GO" id="GO:0043041">
    <property type="term" value="P:amino acid activation for nonribosomal peptide biosynthetic process"/>
    <property type="evidence" value="ECO:0007669"/>
    <property type="project" value="TreeGrafter"/>
</dbReference>
<feature type="transmembrane region" description="Helical" evidence="6">
    <location>
        <begin position="1094"/>
        <end position="1123"/>
    </location>
</feature>
<keyword evidence="6" id="KW-0472">Membrane</keyword>
<dbReference type="InterPro" id="IPR036259">
    <property type="entry name" value="MFS_trans_sf"/>
</dbReference>
<protein>
    <submittedName>
        <fullName evidence="8">Peramine synthetase</fullName>
    </submittedName>
</protein>
<dbReference type="SUPFAM" id="SSF103473">
    <property type="entry name" value="MFS general substrate transporter"/>
    <property type="match status" value="1"/>
</dbReference>
<dbReference type="Gene3D" id="3.30.300.30">
    <property type="match status" value="1"/>
</dbReference>
<feature type="domain" description="Major facilitator superfamily (MFS) profile" evidence="7">
    <location>
        <begin position="864"/>
        <end position="1296"/>
    </location>
</feature>
<dbReference type="Gene3D" id="2.30.38.10">
    <property type="entry name" value="Luciferase, Domain 3"/>
    <property type="match status" value="1"/>
</dbReference>
<reference evidence="8" key="1">
    <citation type="submission" date="2023-01" db="EMBL/GenBank/DDBJ databases">
        <title>The growth and conidiation of Purpureocillium lavendulum are regulated by nitrogen source and histone H3K14 acetylation.</title>
        <authorList>
            <person name="Tang P."/>
            <person name="Han J."/>
            <person name="Zhang C."/>
            <person name="Tang P."/>
            <person name="Qi F."/>
            <person name="Zhang K."/>
            <person name="Liang L."/>
        </authorList>
    </citation>
    <scope>NUCLEOTIDE SEQUENCE</scope>
    <source>
        <strain evidence="8">YMF1.00683</strain>
    </source>
</reference>
<feature type="transmembrane region" description="Helical" evidence="6">
    <location>
        <begin position="1166"/>
        <end position="1187"/>
    </location>
</feature>
<proteinExistence type="predicted"/>
<accession>A0AB34FIJ8</accession>
<keyword evidence="6" id="KW-0812">Transmembrane</keyword>
<dbReference type="InterPro" id="IPR020845">
    <property type="entry name" value="AMP-binding_CS"/>
</dbReference>
<dbReference type="PANTHER" id="PTHR45527">
    <property type="entry name" value="NONRIBOSOMAL PEPTIDE SYNTHETASE"/>
    <property type="match status" value="1"/>
</dbReference>
<dbReference type="Gene3D" id="1.20.1250.20">
    <property type="entry name" value="MFS general substrate transporter like domains"/>
    <property type="match status" value="1"/>
</dbReference>
<dbReference type="InterPro" id="IPR010071">
    <property type="entry name" value="AA_adenyl_dom"/>
</dbReference>
<dbReference type="PROSITE" id="PS00455">
    <property type="entry name" value="AMP_BINDING"/>
    <property type="match status" value="1"/>
</dbReference>
<feature type="transmembrane region" description="Helical" evidence="6">
    <location>
        <begin position="992"/>
        <end position="1014"/>
    </location>
</feature>
<evidence type="ECO:0000256" key="2">
    <source>
        <dbReference type="ARBA" id="ARBA00022450"/>
    </source>
</evidence>
<feature type="region of interest" description="Disordered" evidence="5">
    <location>
        <begin position="827"/>
        <end position="856"/>
    </location>
</feature>